<keyword evidence="3" id="KW-1185">Reference proteome</keyword>
<dbReference type="EMBL" id="CAJOBG010123835">
    <property type="protein sequence ID" value="CAF4788297.1"/>
    <property type="molecule type" value="Genomic_DNA"/>
</dbReference>
<proteinExistence type="predicted"/>
<feature type="compositionally biased region" description="Polar residues" evidence="1">
    <location>
        <begin position="55"/>
        <end position="75"/>
    </location>
</feature>
<feature type="non-terminal residue" evidence="2">
    <location>
        <position position="1"/>
    </location>
</feature>
<organism evidence="2 3">
    <name type="scientific">Rotaria magnacalcarata</name>
    <dbReference type="NCBI Taxonomy" id="392030"/>
    <lineage>
        <taxon>Eukaryota</taxon>
        <taxon>Metazoa</taxon>
        <taxon>Spiralia</taxon>
        <taxon>Gnathifera</taxon>
        <taxon>Rotifera</taxon>
        <taxon>Eurotatoria</taxon>
        <taxon>Bdelloidea</taxon>
        <taxon>Philodinida</taxon>
        <taxon>Philodinidae</taxon>
        <taxon>Rotaria</taxon>
    </lineage>
</organism>
<name>A0A821NP38_9BILA</name>
<protein>
    <submittedName>
        <fullName evidence="2">Uncharacterized protein</fullName>
    </submittedName>
</protein>
<feature type="region of interest" description="Disordered" evidence="1">
    <location>
        <begin position="1"/>
        <end position="23"/>
    </location>
</feature>
<dbReference type="AlphaFoldDB" id="A0A821NP38"/>
<evidence type="ECO:0000313" key="3">
    <source>
        <dbReference type="Proteomes" id="UP000663866"/>
    </source>
</evidence>
<accession>A0A821NP38</accession>
<evidence type="ECO:0000313" key="2">
    <source>
        <dbReference type="EMBL" id="CAF4788297.1"/>
    </source>
</evidence>
<reference evidence="2" key="1">
    <citation type="submission" date="2021-02" db="EMBL/GenBank/DDBJ databases">
        <authorList>
            <person name="Nowell W R."/>
        </authorList>
    </citation>
    <scope>NUCLEOTIDE SEQUENCE</scope>
</reference>
<comment type="caution">
    <text evidence="2">The sequence shown here is derived from an EMBL/GenBank/DDBJ whole genome shotgun (WGS) entry which is preliminary data.</text>
</comment>
<evidence type="ECO:0000256" key="1">
    <source>
        <dbReference type="SAM" id="MobiDB-lite"/>
    </source>
</evidence>
<dbReference type="Proteomes" id="UP000663866">
    <property type="component" value="Unassembled WGS sequence"/>
</dbReference>
<gene>
    <name evidence="2" type="ORF">OVN521_LOCUS51418</name>
</gene>
<feature type="region of interest" description="Disordered" evidence="1">
    <location>
        <begin position="38"/>
        <end position="75"/>
    </location>
</feature>
<sequence length="75" mass="8656">ASNEQFYGNNSPKVLSPLKSQSPRHTFNQNLAMMSMIQQQQQQPVFHHSSMPYGTYSNRNSLEALNNENQPIFDR</sequence>